<sequence>MGPPMPTDPVPANPGGRPMVFYSPHQDDETLWMGQVIARHALAGREVHVVLCSNGASSGARAMLNGSTSSSWWGGYHYPPREGYGELSLEDFAAARTRELVAACAQLGVPAGRVHLGRADAPATTTADLPGSVTTAWAADVLQSWAARFAAEWPSVGHYTTWWGDDHSDHAALGNALRTLNAQAPAFADARWLVKPAQRTAAGAGAYGLPSGEAAMIGQMARRAGWCYRAWQPDAGCYAIGYHSVSFTGPESGTPNYIVGA</sequence>
<dbReference type="OrthoDB" id="1754135at2"/>
<accession>A0A5C4IYW3</accession>
<dbReference type="EMBL" id="VCKW01000517">
    <property type="protein sequence ID" value="TMQ81485.1"/>
    <property type="molecule type" value="Genomic_DNA"/>
</dbReference>
<organism evidence="2 3">
    <name type="scientific">Actinomadura soli</name>
    <dbReference type="NCBI Taxonomy" id="2508997"/>
    <lineage>
        <taxon>Bacteria</taxon>
        <taxon>Bacillati</taxon>
        <taxon>Actinomycetota</taxon>
        <taxon>Actinomycetes</taxon>
        <taxon>Streptosporangiales</taxon>
        <taxon>Thermomonosporaceae</taxon>
        <taxon>Actinomadura</taxon>
    </lineage>
</organism>
<dbReference type="Proteomes" id="UP000309174">
    <property type="component" value="Unassembled WGS sequence"/>
</dbReference>
<protein>
    <submittedName>
        <fullName evidence="2">PIG-L family deacetylase</fullName>
    </submittedName>
</protein>
<dbReference type="Gene3D" id="3.40.50.10320">
    <property type="entry name" value="LmbE-like"/>
    <property type="match status" value="1"/>
</dbReference>
<dbReference type="SUPFAM" id="SSF102588">
    <property type="entry name" value="LmbE-like"/>
    <property type="match status" value="1"/>
</dbReference>
<keyword evidence="3" id="KW-1185">Reference proteome</keyword>
<proteinExistence type="predicted"/>
<dbReference type="GO" id="GO:0016137">
    <property type="term" value="P:glycoside metabolic process"/>
    <property type="evidence" value="ECO:0007669"/>
    <property type="project" value="UniProtKB-ARBA"/>
</dbReference>
<dbReference type="Pfam" id="PF02585">
    <property type="entry name" value="PIG-L"/>
    <property type="match status" value="1"/>
</dbReference>
<gene>
    <name evidence="2" type="ORF">ETD83_41425</name>
</gene>
<evidence type="ECO:0000256" key="1">
    <source>
        <dbReference type="ARBA" id="ARBA00022833"/>
    </source>
</evidence>
<evidence type="ECO:0000313" key="2">
    <source>
        <dbReference type="EMBL" id="TMQ81485.1"/>
    </source>
</evidence>
<name>A0A5C4IYW3_9ACTN</name>
<dbReference type="InterPro" id="IPR024078">
    <property type="entry name" value="LmbE-like_dom_sf"/>
</dbReference>
<dbReference type="PANTHER" id="PTHR12993:SF11">
    <property type="entry name" value="N-ACETYLGLUCOSAMINYL-PHOSPHATIDYLINOSITOL DE-N-ACETYLASE"/>
    <property type="match status" value="1"/>
</dbReference>
<dbReference type="InterPro" id="IPR003737">
    <property type="entry name" value="GlcNAc_PI_deacetylase-related"/>
</dbReference>
<comment type="caution">
    <text evidence="2">The sequence shown here is derived from an EMBL/GenBank/DDBJ whole genome shotgun (WGS) entry which is preliminary data.</text>
</comment>
<keyword evidence="1" id="KW-0862">Zinc</keyword>
<reference evidence="2 3" key="1">
    <citation type="submission" date="2019-05" db="EMBL/GenBank/DDBJ databases">
        <title>Draft genome sequence of Actinomadura sp. 14C53.</title>
        <authorList>
            <person name="Saricaoglu S."/>
            <person name="Isik K."/>
        </authorList>
    </citation>
    <scope>NUCLEOTIDE SEQUENCE [LARGE SCALE GENOMIC DNA]</scope>
    <source>
        <strain evidence="2 3">14C53</strain>
    </source>
</reference>
<dbReference type="AlphaFoldDB" id="A0A5C4IYW3"/>
<dbReference type="PANTHER" id="PTHR12993">
    <property type="entry name" value="N-ACETYLGLUCOSAMINYL-PHOSPHATIDYLINOSITOL DE-N-ACETYLASE-RELATED"/>
    <property type="match status" value="1"/>
</dbReference>
<dbReference type="GO" id="GO:0016811">
    <property type="term" value="F:hydrolase activity, acting on carbon-nitrogen (but not peptide) bonds, in linear amides"/>
    <property type="evidence" value="ECO:0007669"/>
    <property type="project" value="TreeGrafter"/>
</dbReference>
<evidence type="ECO:0000313" key="3">
    <source>
        <dbReference type="Proteomes" id="UP000309174"/>
    </source>
</evidence>